<proteinExistence type="predicted"/>
<dbReference type="EMBL" id="JANBPW010000074">
    <property type="protein sequence ID" value="KAJ1951017.1"/>
    <property type="molecule type" value="Genomic_DNA"/>
</dbReference>
<comment type="caution">
    <text evidence="1">The sequence shown here is derived from an EMBL/GenBank/DDBJ whole genome shotgun (WGS) entry which is preliminary data.</text>
</comment>
<dbReference type="Proteomes" id="UP001150603">
    <property type="component" value="Unassembled WGS sequence"/>
</dbReference>
<gene>
    <name evidence="1" type="ORF">FBU59_000399</name>
</gene>
<evidence type="ECO:0000313" key="1">
    <source>
        <dbReference type="EMBL" id="KAJ1951017.1"/>
    </source>
</evidence>
<accession>A0ACC1JGX3</accession>
<organism evidence="1 2">
    <name type="scientific">Linderina macrospora</name>
    <dbReference type="NCBI Taxonomy" id="4868"/>
    <lineage>
        <taxon>Eukaryota</taxon>
        <taxon>Fungi</taxon>
        <taxon>Fungi incertae sedis</taxon>
        <taxon>Zoopagomycota</taxon>
        <taxon>Kickxellomycotina</taxon>
        <taxon>Kickxellomycetes</taxon>
        <taxon>Kickxellales</taxon>
        <taxon>Kickxellaceae</taxon>
        <taxon>Linderina</taxon>
    </lineage>
</organism>
<sequence>MPDKTKNPVIRQYLLPKDPMPQKNLLAELLVEGYFRAIPLKLFPPYYQMNDGSIGLLIKSSWWKRDKFEDICRLRSDLEIFEIKNEKLFSQMCADMEFSVVEREKKSSGIA</sequence>
<keyword evidence="2" id="KW-1185">Reference proteome</keyword>
<reference evidence="1" key="1">
    <citation type="submission" date="2022-07" db="EMBL/GenBank/DDBJ databases">
        <title>Phylogenomic reconstructions and comparative analyses of Kickxellomycotina fungi.</title>
        <authorList>
            <person name="Reynolds N.K."/>
            <person name="Stajich J.E."/>
            <person name="Barry K."/>
            <person name="Grigoriev I.V."/>
            <person name="Crous P."/>
            <person name="Smith M.E."/>
        </authorList>
    </citation>
    <scope>NUCLEOTIDE SEQUENCE</scope>
    <source>
        <strain evidence="1">NRRL 5244</strain>
    </source>
</reference>
<protein>
    <submittedName>
        <fullName evidence="1">Uncharacterized protein</fullName>
    </submittedName>
</protein>
<evidence type="ECO:0000313" key="2">
    <source>
        <dbReference type="Proteomes" id="UP001150603"/>
    </source>
</evidence>
<name>A0ACC1JGX3_9FUNG</name>